<proteinExistence type="inferred from homology"/>
<name>A0A8X8YJA7_SALSN</name>
<accession>A0A8X8YJA7</accession>
<comment type="similarity">
    <text evidence="1">Belongs to the methyltransferase superfamily. Type-7 methyltransferase family.</text>
</comment>
<reference evidence="2" key="1">
    <citation type="submission" date="2018-01" db="EMBL/GenBank/DDBJ databases">
        <authorList>
            <person name="Mao J.F."/>
        </authorList>
    </citation>
    <scope>NUCLEOTIDE SEQUENCE</scope>
    <source>
        <strain evidence="2">Huo1</strain>
        <tissue evidence="2">Leaf</tissue>
    </source>
</reference>
<comment type="caution">
    <text evidence="2">The sequence shown here is derived from an EMBL/GenBank/DDBJ whole genome shotgun (WGS) entry which is preliminary data.</text>
</comment>
<dbReference type="AlphaFoldDB" id="A0A8X8YJA7"/>
<keyword evidence="3" id="KW-1185">Reference proteome</keyword>
<organism evidence="2">
    <name type="scientific">Salvia splendens</name>
    <name type="common">Scarlet sage</name>
    <dbReference type="NCBI Taxonomy" id="180675"/>
    <lineage>
        <taxon>Eukaryota</taxon>
        <taxon>Viridiplantae</taxon>
        <taxon>Streptophyta</taxon>
        <taxon>Embryophyta</taxon>
        <taxon>Tracheophyta</taxon>
        <taxon>Spermatophyta</taxon>
        <taxon>Magnoliopsida</taxon>
        <taxon>eudicotyledons</taxon>
        <taxon>Gunneridae</taxon>
        <taxon>Pentapetalae</taxon>
        <taxon>asterids</taxon>
        <taxon>lamiids</taxon>
        <taxon>Lamiales</taxon>
        <taxon>Lamiaceae</taxon>
        <taxon>Nepetoideae</taxon>
        <taxon>Mentheae</taxon>
        <taxon>Salviinae</taxon>
        <taxon>Salvia</taxon>
        <taxon>Salvia subgen. Calosphace</taxon>
        <taxon>core Calosphace</taxon>
    </lineage>
</organism>
<dbReference type="InterPro" id="IPR029063">
    <property type="entry name" value="SAM-dependent_MTases_sf"/>
</dbReference>
<evidence type="ECO:0000256" key="1">
    <source>
        <dbReference type="ARBA" id="ARBA00007967"/>
    </source>
</evidence>
<reference evidence="2" key="2">
    <citation type="submission" date="2020-08" db="EMBL/GenBank/DDBJ databases">
        <title>Plant Genome Project.</title>
        <authorList>
            <person name="Zhang R.-G."/>
        </authorList>
    </citation>
    <scope>NUCLEOTIDE SEQUENCE</scope>
    <source>
        <strain evidence="2">Huo1</strain>
        <tissue evidence="2">Leaf</tissue>
    </source>
</reference>
<dbReference type="PANTHER" id="PTHR31009">
    <property type="entry name" value="S-ADENOSYL-L-METHIONINE:CARBOXYL METHYLTRANSFERASE FAMILY PROTEIN"/>
    <property type="match status" value="1"/>
</dbReference>
<sequence length="164" mass="18314">MESFLKCRAVEMAEGGIMALLIPGVPDFWDPQKESTVVSRVELLRSSLVDMAKMGRLSAATSGIFNLPYYFPTAEELRAILQKSNSFSIERMEILKSGTFLNVDGHVACLRAVHQNMLAHKFGAETIDETFDLLKKKFYASPVYADPSKDKTIMIVAILKHNNV</sequence>
<protein>
    <submittedName>
        <fullName evidence="2">Uncharacterized protein</fullName>
    </submittedName>
</protein>
<dbReference type="Pfam" id="PF03492">
    <property type="entry name" value="Methyltransf_7"/>
    <property type="match status" value="1"/>
</dbReference>
<dbReference type="EMBL" id="PNBA02000003">
    <property type="protein sequence ID" value="KAG6431000.1"/>
    <property type="molecule type" value="Genomic_DNA"/>
</dbReference>
<evidence type="ECO:0000313" key="3">
    <source>
        <dbReference type="Proteomes" id="UP000298416"/>
    </source>
</evidence>
<evidence type="ECO:0000313" key="2">
    <source>
        <dbReference type="EMBL" id="KAG6431000.1"/>
    </source>
</evidence>
<dbReference type="GO" id="GO:0008168">
    <property type="term" value="F:methyltransferase activity"/>
    <property type="evidence" value="ECO:0007669"/>
    <property type="project" value="InterPro"/>
</dbReference>
<dbReference type="Gene3D" id="3.40.50.150">
    <property type="entry name" value="Vaccinia Virus protein VP39"/>
    <property type="match status" value="1"/>
</dbReference>
<dbReference type="InterPro" id="IPR005299">
    <property type="entry name" value="MeTrfase_7"/>
</dbReference>
<dbReference type="Proteomes" id="UP000298416">
    <property type="component" value="Unassembled WGS sequence"/>
</dbReference>
<dbReference type="SUPFAM" id="SSF53335">
    <property type="entry name" value="S-adenosyl-L-methionine-dependent methyltransferases"/>
    <property type="match status" value="1"/>
</dbReference>
<gene>
    <name evidence="2" type="ORF">SASPL_109075</name>
</gene>